<accession>A0A1B8HMS4</accession>
<protein>
    <recommendedName>
        <fullName evidence="3">Glycosyltransferase</fullName>
    </recommendedName>
</protein>
<dbReference type="Proteomes" id="UP000092247">
    <property type="component" value="Unassembled WGS sequence"/>
</dbReference>
<evidence type="ECO:0000313" key="1">
    <source>
        <dbReference type="EMBL" id="OBU10743.1"/>
    </source>
</evidence>
<proteinExistence type="predicted"/>
<dbReference type="PANTHER" id="PTHR34496:SF10">
    <property type="entry name" value="GLCNAC TRANSFERASE"/>
    <property type="match status" value="1"/>
</dbReference>
<dbReference type="InterPro" id="IPR029044">
    <property type="entry name" value="Nucleotide-diphossugar_trans"/>
</dbReference>
<dbReference type="PANTHER" id="PTHR34496">
    <property type="entry name" value="GLCNAC TRANSFERASE-RELATED"/>
    <property type="match status" value="1"/>
</dbReference>
<gene>
    <name evidence="1" type="ORF">AYY17_14545</name>
</gene>
<dbReference type="SUPFAM" id="SSF53448">
    <property type="entry name" value="Nucleotide-diphospho-sugar transferases"/>
    <property type="match status" value="1"/>
</dbReference>
<dbReference type="Pfam" id="PF11397">
    <property type="entry name" value="GlcNAc"/>
    <property type="match status" value="2"/>
</dbReference>
<dbReference type="EMBL" id="LZEX01000002">
    <property type="protein sequence ID" value="OBU10743.1"/>
    <property type="molecule type" value="Genomic_DNA"/>
</dbReference>
<dbReference type="InterPro" id="IPR021067">
    <property type="entry name" value="Glycosyltransferase"/>
</dbReference>
<name>A0A1B8HMS4_9GAMM</name>
<dbReference type="AlphaFoldDB" id="A0A1B8HMS4"/>
<evidence type="ECO:0000313" key="2">
    <source>
        <dbReference type="Proteomes" id="UP000092247"/>
    </source>
</evidence>
<comment type="caution">
    <text evidence="1">The sequence shown here is derived from an EMBL/GenBank/DDBJ whole genome shotgun (WGS) entry which is preliminary data.</text>
</comment>
<dbReference type="RefSeq" id="WP_067421430.1">
    <property type="nucleotide sequence ID" value="NZ_LZEX01000002.1"/>
</dbReference>
<evidence type="ECO:0008006" key="3">
    <source>
        <dbReference type="Google" id="ProtNLM"/>
    </source>
</evidence>
<organism evidence="1 2">
    <name type="scientific">Morganella psychrotolerans</name>
    <dbReference type="NCBI Taxonomy" id="368603"/>
    <lineage>
        <taxon>Bacteria</taxon>
        <taxon>Pseudomonadati</taxon>
        <taxon>Pseudomonadota</taxon>
        <taxon>Gammaproteobacteria</taxon>
        <taxon>Enterobacterales</taxon>
        <taxon>Morganellaceae</taxon>
        <taxon>Morganella</taxon>
    </lineage>
</organism>
<reference evidence="1 2" key="1">
    <citation type="submission" date="2016-06" db="EMBL/GenBank/DDBJ databases">
        <authorList>
            <person name="Kjaerup R.B."/>
            <person name="Dalgaard T.S."/>
            <person name="Juul-Madsen H.R."/>
        </authorList>
    </citation>
    <scope>NUCLEOTIDE SEQUENCE [LARGE SCALE GENOMIC DNA]</scope>
    <source>
        <strain evidence="1 2">GCSL-Mp3</strain>
    </source>
</reference>
<sequence length="448" mass="52108">MKNTIFVSIASYRDNELIPTLKDMVAKADHPEQLFISICWQVEERDFTIFMDMGARQTDYRGDNPDVVRLEYLGATLNIHFIQIYQAQGACWARYCCEQYYTDEQYFLQIDSHCRFIKNWDAELITYYLSLKEKTDKPVISGYPPGYTPATEDKEEVLHAGCARMVFNVFNDNDVPSFLPLALLDTTQNSRGCFLAGGFTFTSGRFVLDVPNDPLIFFIGEEISMSAKAFTHGYDIFYPEKQFLWHFYGREGCDKIWGDHTEEKKETKQVEKTWWERDIISKKRVRKVLGISQPDEIDLGKYCLGTERTLEEYEYLTGICFNEQLLAQELLCDLKPCYFDKKPVSREEWITGLYSPYYRSVDIHKNEIAQNSDNIDYWSLGVFTEDDSLLAMQRITPEQLSALMSDNKPDIYSLPIKLKDKPLKIPGKIRLAPFFGLTGWGETLEKPW</sequence>